<evidence type="ECO:0000313" key="1">
    <source>
        <dbReference type="EMBL" id="CRZ84108.1"/>
    </source>
</evidence>
<evidence type="ECO:0000313" key="3">
    <source>
        <dbReference type="Proteomes" id="UP000041770"/>
    </source>
</evidence>
<evidence type="ECO:0000313" key="4">
    <source>
        <dbReference type="Proteomes" id="UP000044806"/>
    </source>
</evidence>
<dbReference type="AlphaFoldDB" id="A0A655NXY0"/>
<proteinExistence type="predicted"/>
<name>A0A655NXY0_VIBCL</name>
<sequence length="70" mass="8071">MVALDQFKRPIWAIGQSLTVRYFTLRCGFGFGSHLTISLRIFLLEQLPKHRENIFNTADVLHREVIEGGL</sequence>
<protein>
    <submittedName>
        <fullName evidence="1">Uncharacterized protein</fullName>
    </submittedName>
</protein>
<reference evidence="3 4" key="1">
    <citation type="submission" date="2015-07" db="EMBL/GenBank/DDBJ databases">
        <authorList>
            <consortium name="Pathogen Informatics"/>
        </authorList>
    </citation>
    <scope>NUCLEOTIDE SEQUENCE [LARGE SCALE GENOMIC DNA]</scope>
    <source>
        <strain evidence="2 3">A316</strain>
        <strain evidence="1 4">A51</strain>
    </source>
</reference>
<dbReference type="EMBL" id="CWQY01000024">
    <property type="protein sequence ID" value="CSD05796.1"/>
    <property type="molecule type" value="Genomic_DNA"/>
</dbReference>
<organism evidence="1 4">
    <name type="scientific">Vibrio cholerae</name>
    <dbReference type="NCBI Taxonomy" id="666"/>
    <lineage>
        <taxon>Bacteria</taxon>
        <taxon>Pseudomonadati</taxon>
        <taxon>Pseudomonadota</taxon>
        <taxon>Gammaproteobacteria</taxon>
        <taxon>Vibrionales</taxon>
        <taxon>Vibrionaceae</taxon>
        <taxon>Vibrio</taxon>
    </lineage>
</organism>
<accession>A0A655NXY0</accession>
<dbReference type="Proteomes" id="UP000044806">
    <property type="component" value="Unassembled WGS sequence"/>
</dbReference>
<evidence type="ECO:0000313" key="2">
    <source>
        <dbReference type="EMBL" id="CSD05796.1"/>
    </source>
</evidence>
<gene>
    <name evidence="1" type="ORF">ERS013165_00333</name>
    <name evidence="2" type="ORF">ERS013200_03042</name>
</gene>
<dbReference type="EMBL" id="CWOW01000001">
    <property type="protein sequence ID" value="CRZ84108.1"/>
    <property type="molecule type" value="Genomic_DNA"/>
</dbReference>
<dbReference type="Proteomes" id="UP000041770">
    <property type="component" value="Unassembled WGS sequence"/>
</dbReference>